<name>A0A1Z4EVG8_9MYCO</name>
<gene>
    <name evidence="2" type="ORF">MSTE_01630</name>
</gene>
<dbReference type="EMBL" id="AP018165">
    <property type="protein sequence ID" value="BAX96950.1"/>
    <property type="molecule type" value="Genomic_DNA"/>
</dbReference>
<evidence type="ECO:0000313" key="2">
    <source>
        <dbReference type="EMBL" id="BAX96950.1"/>
    </source>
</evidence>
<feature type="signal peptide" evidence="1">
    <location>
        <begin position="1"/>
        <end position="27"/>
    </location>
</feature>
<protein>
    <recommendedName>
        <fullName evidence="4">EfeO-type cupredoxin-like domain-containing protein</fullName>
    </recommendedName>
</protein>
<keyword evidence="3" id="KW-1185">Reference proteome</keyword>
<organism evidence="2 3">
    <name type="scientific">[Mycobacterium] stephanolepidis</name>
    <dbReference type="NCBI Taxonomy" id="1520670"/>
    <lineage>
        <taxon>Bacteria</taxon>
        <taxon>Bacillati</taxon>
        <taxon>Actinomycetota</taxon>
        <taxon>Actinomycetes</taxon>
        <taxon>Mycobacteriales</taxon>
        <taxon>Mycobacteriaceae</taxon>
        <taxon>Mycobacteroides</taxon>
    </lineage>
</organism>
<keyword evidence="1" id="KW-0732">Signal</keyword>
<evidence type="ECO:0000256" key="1">
    <source>
        <dbReference type="SAM" id="SignalP"/>
    </source>
</evidence>
<feature type="chain" id="PRO_5013278052" description="EfeO-type cupredoxin-like domain-containing protein" evidence="1">
    <location>
        <begin position="28"/>
        <end position="123"/>
    </location>
</feature>
<reference evidence="2 3" key="2">
    <citation type="journal article" date="2017" name="Int. J. Syst. Evol. Microbiol.">
        <title>Mycobacterium stephanolepidis sp. nov., a rapidly growing species related to Mycobacterium chelonae, isolated from marine teleost fish, Stephanolepis cirrhifer.</title>
        <authorList>
            <person name="Fukano H."/>
            <person name="Wada S."/>
            <person name="Kurata O."/>
            <person name="Katayama K."/>
            <person name="Fujiwara N."/>
            <person name="Hoshino Y."/>
        </authorList>
    </citation>
    <scope>NUCLEOTIDE SEQUENCE [LARGE SCALE GENOMIC DNA]</scope>
    <source>
        <strain evidence="2 3">NJB0901</strain>
    </source>
</reference>
<dbReference type="PROSITE" id="PS51257">
    <property type="entry name" value="PROKAR_LIPOPROTEIN"/>
    <property type="match status" value="1"/>
</dbReference>
<dbReference type="KEGG" id="mste:MSTE_01630"/>
<evidence type="ECO:0000313" key="3">
    <source>
        <dbReference type="Proteomes" id="UP000217954"/>
    </source>
</evidence>
<dbReference type="AlphaFoldDB" id="A0A1Z4EVG8"/>
<proteinExistence type="predicted"/>
<reference evidence="3" key="1">
    <citation type="journal article" date="2017" name="Genome Announc.">
        <title>Complete Genome Sequence of Mycobacterium stephanolepidis.</title>
        <authorList>
            <person name="Fukano H."/>
            <person name="Yoshida M."/>
            <person name="Katayama Y."/>
            <person name="Omatsu T."/>
            <person name="Mizutani T."/>
            <person name="Kurata O."/>
            <person name="Wada S."/>
            <person name="Hoshino Y."/>
        </authorList>
    </citation>
    <scope>NUCLEOTIDE SEQUENCE [LARGE SCALE GENOMIC DNA]</scope>
    <source>
        <strain evidence="3">NJB0901</strain>
    </source>
</reference>
<dbReference type="RefSeq" id="WP_096500307.1">
    <property type="nucleotide sequence ID" value="NZ_AP018165.1"/>
</dbReference>
<evidence type="ECO:0008006" key="4">
    <source>
        <dbReference type="Google" id="ProtNLM"/>
    </source>
</evidence>
<sequence>MTMRALTAITIAVLACAGCTTSTKAPATDSSAPPAPLTINVTIKSGVVTPTNATLQTRVAERIVIRVDSDTADELHVHSTPDHSFEIEPKSGQTFQFSVSVPGKVDVELHKLKKTIATISVQP</sequence>
<accession>A0A1Z4EVG8</accession>
<dbReference type="Proteomes" id="UP000217954">
    <property type="component" value="Chromosome"/>
</dbReference>